<comment type="subcellular location">
    <subcellularLocation>
        <location evidence="1">Membrane</location>
        <topology evidence="1">Multi-pass membrane protein</topology>
    </subcellularLocation>
</comment>
<dbReference type="PANTHER" id="PTHR21716:SF4">
    <property type="entry name" value="TRANSMEMBRANE PROTEIN 245"/>
    <property type="match status" value="1"/>
</dbReference>
<feature type="transmembrane region" description="Helical" evidence="6">
    <location>
        <begin position="231"/>
        <end position="253"/>
    </location>
</feature>
<sequence>MASRQASFWMLLALAVALGVLFFNVVRPFLLPLLLACVATVLVRPYYEWAVVKFGNRRGLTAFLFSVLFLLVIFLPIAGALLIAGNELMNLGQDLLSPDGKLNHSVKQMQDLAHQRMTDQQWEQFKASAGKSVEGAISGIYTKTQALISNIVELVVGLVITCLALFYFLADGPALLVTLRRLSPLESQDEEILIADFANVCRGVVLSTLVCSFFQAVAAGIGFAIVGVERVWLLSVLTMFTSMIPFVGAAAVWGVVAVGLLMAGHGWAALFLVIYGSTVVSSTDNLLRAYVLRDSAKLHPLVALLSVLGAVQIVGLWGIVLGPIVASFFYAVLKILRDRHWDATGQPMASSQQPLC</sequence>
<name>A0A1I3GQW3_9PLAN</name>
<dbReference type="PANTHER" id="PTHR21716">
    <property type="entry name" value="TRANSMEMBRANE PROTEIN"/>
    <property type="match status" value="1"/>
</dbReference>
<feature type="transmembrane region" description="Helical" evidence="6">
    <location>
        <begin position="301"/>
        <end position="333"/>
    </location>
</feature>
<dbReference type="GO" id="GO:0016020">
    <property type="term" value="C:membrane"/>
    <property type="evidence" value="ECO:0007669"/>
    <property type="project" value="UniProtKB-SubCell"/>
</dbReference>
<evidence type="ECO:0000313" key="8">
    <source>
        <dbReference type="Proteomes" id="UP000199518"/>
    </source>
</evidence>
<dbReference type="RefSeq" id="WP_092049893.1">
    <property type="nucleotide sequence ID" value="NZ_FOQD01000007.1"/>
</dbReference>
<protein>
    <submittedName>
        <fullName evidence="7">Predicted PurR-regulated permease PerM</fullName>
    </submittedName>
</protein>
<dbReference type="OrthoDB" id="9815028at2"/>
<evidence type="ECO:0000313" key="7">
    <source>
        <dbReference type="EMBL" id="SFI25731.1"/>
    </source>
</evidence>
<dbReference type="InterPro" id="IPR002549">
    <property type="entry name" value="AI-2E-like"/>
</dbReference>
<accession>A0A1I3GQW3</accession>
<proteinExistence type="inferred from homology"/>
<evidence type="ECO:0000256" key="2">
    <source>
        <dbReference type="ARBA" id="ARBA00009773"/>
    </source>
</evidence>
<reference evidence="8" key="1">
    <citation type="submission" date="2016-10" db="EMBL/GenBank/DDBJ databases">
        <authorList>
            <person name="Varghese N."/>
            <person name="Submissions S."/>
        </authorList>
    </citation>
    <scope>NUCLEOTIDE SEQUENCE [LARGE SCALE GENOMIC DNA]</scope>
    <source>
        <strain evidence="8">DSM 26348</strain>
    </source>
</reference>
<evidence type="ECO:0000256" key="6">
    <source>
        <dbReference type="SAM" id="Phobius"/>
    </source>
</evidence>
<evidence type="ECO:0000256" key="4">
    <source>
        <dbReference type="ARBA" id="ARBA00022989"/>
    </source>
</evidence>
<dbReference type="EMBL" id="FOQD01000007">
    <property type="protein sequence ID" value="SFI25731.1"/>
    <property type="molecule type" value="Genomic_DNA"/>
</dbReference>
<keyword evidence="8" id="KW-1185">Reference proteome</keyword>
<comment type="similarity">
    <text evidence="2">Belongs to the autoinducer-2 exporter (AI-2E) (TC 2.A.86) family.</text>
</comment>
<keyword evidence="5 6" id="KW-0472">Membrane</keyword>
<evidence type="ECO:0000256" key="1">
    <source>
        <dbReference type="ARBA" id="ARBA00004141"/>
    </source>
</evidence>
<evidence type="ECO:0000256" key="3">
    <source>
        <dbReference type="ARBA" id="ARBA00022692"/>
    </source>
</evidence>
<keyword evidence="4 6" id="KW-1133">Transmembrane helix</keyword>
<feature type="transmembrane region" description="Helical" evidence="6">
    <location>
        <begin position="200"/>
        <end position="225"/>
    </location>
</feature>
<dbReference type="Pfam" id="PF01594">
    <property type="entry name" value="AI-2E_transport"/>
    <property type="match status" value="1"/>
</dbReference>
<feature type="transmembrane region" description="Helical" evidence="6">
    <location>
        <begin position="260"/>
        <end position="281"/>
    </location>
</feature>
<dbReference type="STRING" id="1576369.SAMN05421753_10791"/>
<dbReference type="Proteomes" id="UP000199518">
    <property type="component" value="Unassembled WGS sequence"/>
</dbReference>
<keyword evidence="3 6" id="KW-0812">Transmembrane</keyword>
<dbReference type="AlphaFoldDB" id="A0A1I3GQW3"/>
<evidence type="ECO:0000256" key="5">
    <source>
        <dbReference type="ARBA" id="ARBA00023136"/>
    </source>
</evidence>
<feature type="transmembrane region" description="Helical" evidence="6">
    <location>
        <begin position="154"/>
        <end position="179"/>
    </location>
</feature>
<organism evidence="7 8">
    <name type="scientific">Planctomicrobium piriforme</name>
    <dbReference type="NCBI Taxonomy" id="1576369"/>
    <lineage>
        <taxon>Bacteria</taxon>
        <taxon>Pseudomonadati</taxon>
        <taxon>Planctomycetota</taxon>
        <taxon>Planctomycetia</taxon>
        <taxon>Planctomycetales</taxon>
        <taxon>Planctomycetaceae</taxon>
        <taxon>Planctomicrobium</taxon>
    </lineage>
</organism>
<feature type="transmembrane region" description="Helical" evidence="6">
    <location>
        <begin position="59"/>
        <end position="84"/>
    </location>
</feature>
<feature type="transmembrane region" description="Helical" evidence="6">
    <location>
        <begin position="7"/>
        <end position="23"/>
    </location>
</feature>
<gene>
    <name evidence="7" type="ORF">SAMN05421753_10791</name>
</gene>